<dbReference type="EMBL" id="JALLPB020000302">
    <property type="protein sequence ID" value="KAL3810789.1"/>
    <property type="molecule type" value="Genomic_DNA"/>
</dbReference>
<dbReference type="PROSITE" id="PS01031">
    <property type="entry name" value="SHSP"/>
    <property type="match status" value="1"/>
</dbReference>
<name>A0ABD3RCP6_9STRA</name>
<keyword evidence="5" id="KW-1185">Reference proteome</keyword>
<protein>
    <recommendedName>
        <fullName evidence="3">SHSP domain-containing protein</fullName>
    </recommendedName>
</protein>
<accession>A0ABD3RCP6</accession>
<dbReference type="Pfam" id="PF00011">
    <property type="entry name" value="HSP20"/>
    <property type="match status" value="1"/>
</dbReference>
<dbReference type="InterPro" id="IPR008978">
    <property type="entry name" value="HSP20-like_chaperone"/>
</dbReference>
<gene>
    <name evidence="4" type="ORF">ACHAXA_006433</name>
</gene>
<evidence type="ECO:0000256" key="2">
    <source>
        <dbReference type="RuleBase" id="RU003616"/>
    </source>
</evidence>
<organism evidence="4 5">
    <name type="scientific">Cyclostephanos tholiformis</name>
    <dbReference type="NCBI Taxonomy" id="382380"/>
    <lineage>
        <taxon>Eukaryota</taxon>
        <taxon>Sar</taxon>
        <taxon>Stramenopiles</taxon>
        <taxon>Ochrophyta</taxon>
        <taxon>Bacillariophyta</taxon>
        <taxon>Coscinodiscophyceae</taxon>
        <taxon>Thalassiosirophycidae</taxon>
        <taxon>Stephanodiscales</taxon>
        <taxon>Stephanodiscaceae</taxon>
        <taxon>Cyclostephanos</taxon>
    </lineage>
</organism>
<proteinExistence type="inferred from homology"/>
<sequence>MFQIAGDVLGMKPDSLKVVLEDYLHVSGDRKVKTDTTQEEYLFEKHFKLGTNLDTFKITAHLADGSGSC</sequence>
<evidence type="ECO:0000256" key="1">
    <source>
        <dbReference type="PROSITE-ProRule" id="PRU00285"/>
    </source>
</evidence>
<comment type="similarity">
    <text evidence="1 2">Belongs to the small heat shock protein (HSP20) family.</text>
</comment>
<dbReference type="AlphaFoldDB" id="A0ABD3RCP6"/>
<evidence type="ECO:0000259" key="3">
    <source>
        <dbReference type="PROSITE" id="PS01031"/>
    </source>
</evidence>
<feature type="domain" description="SHSP" evidence="3">
    <location>
        <begin position="1"/>
        <end position="69"/>
    </location>
</feature>
<dbReference type="SUPFAM" id="SSF49764">
    <property type="entry name" value="HSP20-like chaperones"/>
    <property type="match status" value="1"/>
</dbReference>
<evidence type="ECO:0000313" key="5">
    <source>
        <dbReference type="Proteomes" id="UP001530377"/>
    </source>
</evidence>
<dbReference type="InterPro" id="IPR002068">
    <property type="entry name" value="A-crystallin/Hsp20_dom"/>
</dbReference>
<reference evidence="4 5" key="1">
    <citation type="submission" date="2024-10" db="EMBL/GenBank/DDBJ databases">
        <title>Updated reference genomes for cyclostephanoid diatoms.</title>
        <authorList>
            <person name="Roberts W.R."/>
            <person name="Alverson A.J."/>
        </authorList>
    </citation>
    <scope>NUCLEOTIDE SEQUENCE [LARGE SCALE GENOMIC DNA]</scope>
    <source>
        <strain evidence="4 5">AJA228-03</strain>
    </source>
</reference>
<dbReference type="Proteomes" id="UP001530377">
    <property type="component" value="Unassembled WGS sequence"/>
</dbReference>
<evidence type="ECO:0000313" key="4">
    <source>
        <dbReference type="EMBL" id="KAL3810789.1"/>
    </source>
</evidence>
<dbReference type="CDD" id="cd06464">
    <property type="entry name" value="ACD_sHsps-like"/>
    <property type="match status" value="1"/>
</dbReference>
<dbReference type="Gene3D" id="2.60.40.790">
    <property type="match status" value="1"/>
</dbReference>
<comment type="caution">
    <text evidence="4">The sequence shown here is derived from an EMBL/GenBank/DDBJ whole genome shotgun (WGS) entry which is preliminary data.</text>
</comment>